<dbReference type="Proteomes" id="UP001527099">
    <property type="component" value="Unassembled WGS sequence"/>
</dbReference>
<proteinExistence type="predicted"/>
<sequence>MIIHDKATADKYYAEFVRIRGSYGRGTASTDKITVPAATYLFPVIICI</sequence>
<evidence type="ECO:0000313" key="1">
    <source>
        <dbReference type="EMBL" id="MCY9691364.1"/>
    </source>
</evidence>
<comment type="caution">
    <text evidence="1">The sequence shown here is derived from an EMBL/GenBank/DDBJ whole genome shotgun (WGS) entry which is preliminary data.</text>
</comment>
<name>A0ABT4G5A8_9BACL</name>
<protein>
    <submittedName>
        <fullName evidence="1">Uncharacterized protein</fullName>
    </submittedName>
</protein>
<dbReference type="EMBL" id="JAMDMX010000001">
    <property type="protein sequence ID" value="MCY9691364.1"/>
    <property type="molecule type" value="Genomic_DNA"/>
</dbReference>
<reference evidence="1 2" key="1">
    <citation type="submission" date="2022-05" db="EMBL/GenBank/DDBJ databases">
        <title>Genome Sequencing of Bee-Associated Microbes.</title>
        <authorList>
            <person name="Dunlap C."/>
        </authorList>
    </citation>
    <scope>NUCLEOTIDE SEQUENCE [LARGE SCALE GENOMIC DNA]</scope>
    <source>
        <strain evidence="1 2">NRRL B-14421</strain>
    </source>
</reference>
<keyword evidence="2" id="KW-1185">Reference proteome</keyword>
<organism evidence="1 2">
    <name type="scientific">Paenibacillus alginolyticus</name>
    <dbReference type="NCBI Taxonomy" id="59839"/>
    <lineage>
        <taxon>Bacteria</taxon>
        <taxon>Bacillati</taxon>
        <taxon>Bacillota</taxon>
        <taxon>Bacilli</taxon>
        <taxon>Bacillales</taxon>
        <taxon>Paenibacillaceae</taxon>
        <taxon>Paenibacillus</taxon>
    </lineage>
</organism>
<evidence type="ECO:0000313" key="2">
    <source>
        <dbReference type="Proteomes" id="UP001527099"/>
    </source>
</evidence>
<dbReference type="RefSeq" id="WP_268613293.1">
    <property type="nucleotide sequence ID" value="NZ_JAMDMX010000001.1"/>
</dbReference>
<gene>
    <name evidence="1" type="ORF">M5X19_00235</name>
</gene>
<accession>A0ABT4G5A8</accession>